<organism evidence="2 3">
    <name type="scientific">Bionectria ochroleuca</name>
    <name type="common">Gliocladium roseum</name>
    <dbReference type="NCBI Taxonomy" id="29856"/>
    <lineage>
        <taxon>Eukaryota</taxon>
        <taxon>Fungi</taxon>
        <taxon>Dikarya</taxon>
        <taxon>Ascomycota</taxon>
        <taxon>Pezizomycotina</taxon>
        <taxon>Sordariomycetes</taxon>
        <taxon>Hypocreomycetidae</taxon>
        <taxon>Hypocreales</taxon>
        <taxon>Bionectriaceae</taxon>
        <taxon>Clonostachys</taxon>
    </lineage>
</organism>
<dbReference type="Pfam" id="PF11885">
    <property type="entry name" value="DUF3405"/>
    <property type="match status" value="1"/>
</dbReference>
<gene>
    <name evidence="2" type="ORF">IM811_007645</name>
</gene>
<dbReference type="PANTHER" id="PTHR36205:SF2">
    <property type="entry name" value="MAJOR FACILITATOR SUPERFAMILY TRANSPORTER"/>
    <property type="match status" value="1"/>
</dbReference>
<evidence type="ECO:0000313" key="3">
    <source>
        <dbReference type="Proteomes" id="UP000616885"/>
    </source>
</evidence>
<evidence type="ECO:0000313" key="2">
    <source>
        <dbReference type="EMBL" id="KAF9756701.1"/>
    </source>
</evidence>
<keyword evidence="1" id="KW-1133">Transmembrane helix</keyword>
<name>A0A8H7TR62_BIOOC</name>
<feature type="transmembrane region" description="Helical" evidence="1">
    <location>
        <begin position="20"/>
        <end position="40"/>
    </location>
</feature>
<proteinExistence type="predicted"/>
<comment type="caution">
    <text evidence="2">The sequence shown here is derived from an EMBL/GenBank/DDBJ whole genome shotgun (WGS) entry which is preliminary data.</text>
</comment>
<dbReference type="Proteomes" id="UP000616885">
    <property type="component" value="Unassembled WGS sequence"/>
</dbReference>
<dbReference type="InterPro" id="IPR021822">
    <property type="entry name" value="DUF3405"/>
</dbReference>
<sequence>MIRLSPQRWASSRRLPALRLRYLLPSLILWAILALFFLGAEQEWTHPGTLEAIIYRTSTRMPTNPAGLEPLAEPVPCHGARGNLLSDSPDDELHYERVSTSYPVPFIGSQTELGIDRSWMTADGRYGPYGYGQNSPTYNRSVVDWNSVDWGNLQQKCLERNAHRFPNTTSIRTTSLAQDVRFELFEQRKIPATPSWHKFEPTRRTAIVLRAYQGFEYTEENMWNIRSIITEAALQSGGEYEVILLVNIFDRQLNITGSRENYEKALEGAGIPNELRSIALLWDDQLLESWYSAVDEHRSMWQINQPLQLLALHYPEFDHFWQLEMDQRFMGHVGEYVKATAKFARQEPRKQALERATYPYSEELWTSYQEFSTDVDKANNGSSRAWGPVEGSGIYPIGPRPPTDHATEDDFDWGVGEEADVIVTSFCADARGSSWVFRDWILGNFANGANTPRWFCPPAITRGSRSLLLAVHNAQHTRGLSVPSEAVLPSFALWHGLKLSYPPQPVYMHAYDEELAKTQSDNENEETSRLKTNWRHPEKLPFVGYHPKDSPDGLSHANPQSFANRGLTWWWASEYPRNIMDVWLYGNGNNGTTEDLPGMLATERGQVFAPNFVMHPVKT</sequence>
<reference evidence="2" key="1">
    <citation type="submission" date="2020-10" db="EMBL/GenBank/DDBJ databases">
        <title>High-Quality Genome Resource of Clonostachys rosea strain S41 by Oxford Nanopore Long-Read Sequencing.</title>
        <authorList>
            <person name="Wang H."/>
        </authorList>
    </citation>
    <scope>NUCLEOTIDE SEQUENCE</scope>
    <source>
        <strain evidence="2">S41</strain>
    </source>
</reference>
<evidence type="ECO:0000256" key="1">
    <source>
        <dbReference type="SAM" id="Phobius"/>
    </source>
</evidence>
<accession>A0A8H7TR62</accession>
<dbReference type="PANTHER" id="PTHR36205">
    <property type="entry name" value="CHROMOSOME 19, WHOLE GENOME SHOTGUN SEQUENCE"/>
    <property type="match status" value="1"/>
</dbReference>
<keyword evidence="1" id="KW-0472">Membrane</keyword>
<dbReference type="AlphaFoldDB" id="A0A8H7TR62"/>
<keyword evidence="1" id="KW-0812">Transmembrane</keyword>
<protein>
    <submittedName>
        <fullName evidence="2">Uncharacterized protein</fullName>
    </submittedName>
</protein>
<dbReference type="EMBL" id="JADCTT010000002">
    <property type="protein sequence ID" value="KAF9756701.1"/>
    <property type="molecule type" value="Genomic_DNA"/>
</dbReference>